<reference evidence="3" key="1">
    <citation type="journal article" date="2021" name="Nat. Commun.">
        <title>Genomic analyses provide insights into spinach domestication and the genetic basis of agronomic traits.</title>
        <authorList>
            <person name="Cai X."/>
            <person name="Sun X."/>
            <person name="Xu C."/>
            <person name="Sun H."/>
            <person name="Wang X."/>
            <person name="Ge C."/>
            <person name="Zhang Z."/>
            <person name="Wang Q."/>
            <person name="Fei Z."/>
            <person name="Jiao C."/>
            <person name="Wang Q."/>
        </authorList>
    </citation>
    <scope>NUCLEOTIDE SEQUENCE [LARGE SCALE GENOMIC DNA]</scope>
    <source>
        <strain evidence="3">cv. Varoflay</strain>
    </source>
</reference>
<proteinExistence type="predicted"/>
<accession>A0A9R0IL45</accession>
<dbReference type="PANTHER" id="PTHR22426">
    <property type="entry name" value="ARGININE_SERINE-RICH COILED-COIL PROTEIN 2"/>
    <property type="match status" value="1"/>
</dbReference>
<name>A0A9R0IL45_SPIOL</name>
<dbReference type="KEGG" id="soe:110790597"/>
<gene>
    <name evidence="4 5" type="primary">LOC110790597</name>
</gene>
<feature type="region of interest" description="Disordered" evidence="1">
    <location>
        <begin position="1"/>
        <end position="265"/>
    </location>
</feature>
<dbReference type="RefSeq" id="XP_021851072.1">
    <property type="nucleotide sequence ID" value="XM_021995380.1"/>
</dbReference>
<organism evidence="3 4">
    <name type="scientific">Spinacia oleracea</name>
    <name type="common">Spinach</name>
    <dbReference type="NCBI Taxonomy" id="3562"/>
    <lineage>
        <taxon>Eukaryota</taxon>
        <taxon>Viridiplantae</taxon>
        <taxon>Streptophyta</taxon>
        <taxon>Embryophyta</taxon>
        <taxon>Tracheophyta</taxon>
        <taxon>Spermatophyta</taxon>
        <taxon>Magnoliopsida</taxon>
        <taxon>eudicotyledons</taxon>
        <taxon>Gunneridae</taxon>
        <taxon>Pentapetalae</taxon>
        <taxon>Caryophyllales</taxon>
        <taxon>Chenopodiaceae</taxon>
        <taxon>Chenopodioideae</taxon>
        <taxon>Anserineae</taxon>
        <taxon>Spinacia</taxon>
    </lineage>
</organism>
<feature type="compositionally biased region" description="Basic and acidic residues" evidence="1">
    <location>
        <begin position="61"/>
        <end position="85"/>
    </location>
</feature>
<protein>
    <submittedName>
        <fullName evidence="4 5">Arginine/serine-rich coiled-coil protein 2 isoform X1</fullName>
    </submittedName>
</protein>
<dbReference type="RefSeq" id="XP_021851073.1">
    <property type="nucleotide sequence ID" value="XM_021995381.1"/>
</dbReference>
<keyword evidence="2" id="KW-0472">Membrane</keyword>
<feature type="transmembrane region" description="Helical" evidence="2">
    <location>
        <begin position="440"/>
        <end position="473"/>
    </location>
</feature>
<sequence length="483" mass="55596">MDSDLSPPAQESNDLKAGFRKITNEAASRKYRRRSPVSGSSDENGSPKRDHSSRGFSKVSNNERRNNDKVDDRRSDRSQHGRSSDSYRQSSRGNRHDEHSRSDYRDRESDYNRSKDRYRDVDRYPRDRSDRTRYDGRRGGRYDDSDRRFRDRDHHQDEKRDYRSFRGHQSDFNSKKDASDVKDSEGAKFNQEKSKNEGLDGHEEKYGRARGRSEERSAFVSEEFPAKRSKFSLGSDDRKDGRQSSGSKQSEDFAAKVSPEQGLVSGDDSVTGLDAAKVAAVKAAQLVNQNLTSTGFMTADQKKKLLWGNKKSSATEESSHHWDTSLFSDRERQEKFNKLMSLRLPWYIWPIVGCEGRSEGGRETYEQSRCREAERTTSAGFGEAIHCWTPTKRWPYCRIRSVKTYLGGSFTAETLSSLLVCMRILVSVVLYLYSLMVMRILGFCLAISYCFPLLIDCAVLCISVLLKFLYYMFFFLTLGLDCW</sequence>
<dbReference type="PANTHER" id="PTHR22426:SF2">
    <property type="entry name" value="ARGININE_SERINE-RICH COILED-COIL PROTEIN 2"/>
    <property type="match status" value="1"/>
</dbReference>
<evidence type="ECO:0000313" key="5">
    <source>
        <dbReference type="RefSeq" id="XP_021851073.1"/>
    </source>
</evidence>
<evidence type="ECO:0000313" key="3">
    <source>
        <dbReference type="Proteomes" id="UP000813463"/>
    </source>
</evidence>
<dbReference type="OrthoDB" id="1725270at2759"/>
<keyword evidence="2" id="KW-0812">Transmembrane</keyword>
<dbReference type="GeneID" id="110790597"/>
<feature type="compositionally biased region" description="Basic and acidic residues" evidence="1">
    <location>
        <begin position="94"/>
        <end position="164"/>
    </location>
</feature>
<feature type="compositionally biased region" description="Basic and acidic residues" evidence="1">
    <location>
        <begin position="173"/>
        <end position="217"/>
    </location>
</feature>
<evidence type="ECO:0000256" key="1">
    <source>
        <dbReference type="SAM" id="MobiDB-lite"/>
    </source>
</evidence>
<evidence type="ECO:0000256" key="2">
    <source>
        <dbReference type="SAM" id="Phobius"/>
    </source>
</evidence>
<keyword evidence="2" id="KW-1133">Transmembrane helix</keyword>
<dbReference type="AlphaFoldDB" id="A0A9R0IL45"/>
<dbReference type="Proteomes" id="UP000813463">
    <property type="component" value="Chromosome 1"/>
</dbReference>
<keyword evidence="3" id="KW-1185">Reference proteome</keyword>
<reference evidence="4 5" key="2">
    <citation type="submission" date="2025-04" db="UniProtKB">
        <authorList>
            <consortium name="RefSeq"/>
        </authorList>
    </citation>
    <scope>IDENTIFICATION</scope>
</reference>
<evidence type="ECO:0000313" key="4">
    <source>
        <dbReference type="RefSeq" id="XP_021851072.1"/>
    </source>
</evidence>